<dbReference type="Proteomes" id="UP000198729">
    <property type="component" value="Unassembled WGS sequence"/>
</dbReference>
<organism evidence="1 2">
    <name type="scientific">Nitrosomonas mobilis</name>
    <dbReference type="NCBI Taxonomy" id="51642"/>
    <lineage>
        <taxon>Bacteria</taxon>
        <taxon>Pseudomonadati</taxon>
        <taxon>Pseudomonadota</taxon>
        <taxon>Betaproteobacteria</taxon>
        <taxon>Nitrosomonadales</taxon>
        <taxon>Nitrosomonadaceae</taxon>
        <taxon>Nitrosomonas</taxon>
    </lineage>
</organism>
<dbReference type="RefSeq" id="WP_176753976.1">
    <property type="nucleotide sequence ID" value="NZ_FMWO01000092.1"/>
</dbReference>
<name>A0A1G5SI23_9PROT</name>
<evidence type="ECO:0000313" key="2">
    <source>
        <dbReference type="Proteomes" id="UP000198729"/>
    </source>
</evidence>
<dbReference type="AlphaFoldDB" id="A0A1G5SI23"/>
<reference evidence="1 2" key="1">
    <citation type="submission" date="2016-10" db="EMBL/GenBank/DDBJ databases">
        <authorList>
            <person name="de Groot N.N."/>
        </authorList>
    </citation>
    <scope>NUCLEOTIDE SEQUENCE [LARGE SCALE GENOMIC DNA]</scope>
    <source>
        <strain evidence="1">1</strain>
    </source>
</reference>
<keyword evidence="2" id="KW-1185">Reference proteome</keyword>
<evidence type="ECO:0000313" key="1">
    <source>
        <dbReference type="EMBL" id="SCZ86834.1"/>
    </source>
</evidence>
<gene>
    <name evidence="1" type="ORF">NSMM_800028</name>
</gene>
<sequence length="48" mass="5506">MIGIKYGLVFHVPAIITRVIVIEYLSDSKIEPIFLPPYASNPDLIERY</sequence>
<proteinExistence type="predicted"/>
<dbReference type="EMBL" id="FMWO01000092">
    <property type="protein sequence ID" value="SCZ86834.1"/>
    <property type="molecule type" value="Genomic_DNA"/>
</dbReference>
<accession>A0A1G5SI23</accession>
<protein>
    <submittedName>
        <fullName evidence="1">Uncharacterized protein</fullName>
    </submittedName>
</protein>